<feature type="domain" description="Ribosomal RNA small subunit methyltransferase E PUA-like" evidence="14">
    <location>
        <begin position="17"/>
        <end position="59"/>
    </location>
</feature>
<dbReference type="CDD" id="cd18084">
    <property type="entry name" value="RsmE-like"/>
    <property type="match status" value="1"/>
</dbReference>
<dbReference type="PANTHER" id="PTHR30027">
    <property type="entry name" value="RIBOSOMAL RNA SMALL SUBUNIT METHYLTRANSFERASE E"/>
    <property type="match status" value="1"/>
</dbReference>
<dbReference type="EMBL" id="DVNI01000003">
    <property type="protein sequence ID" value="HIU63471.1"/>
    <property type="molecule type" value="Genomic_DNA"/>
</dbReference>
<keyword evidence="9 12" id="KW-0949">S-adenosyl-L-methionine</keyword>
<dbReference type="GO" id="GO:0070042">
    <property type="term" value="F:rRNA (uridine-N3-)-methyltransferase activity"/>
    <property type="evidence" value="ECO:0007669"/>
    <property type="project" value="TreeGrafter"/>
</dbReference>
<evidence type="ECO:0000256" key="4">
    <source>
        <dbReference type="ARBA" id="ARBA00013673"/>
    </source>
</evidence>
<comment type="catalytic activity">
    <reaction evidence="11 12">
        <text>uridine(1498) in 16S rRNA + S-adenosyl-L-methionine = N(3)-methyluridine(1498) in 16S rRNA + S-adenosyl-L-homocysteine + H(+)</text>
        <dbReference type="Rhea" id="RHEA:42920"/>
        <dbReference type="Rhea" id="RHEA-COMP:10283"/>
        <dbReference type="Rhea" id="RHEA-COMP:10284"/>
        <dbReference type="ChEBI" id="CHEBI:15378"/>
        <dbReference type="ChEBI" id="CHEBI:57856"/>
        <dbReference type="ChEBI" id="CHEBI:59789"/>
        <dbReference type="ChEBI" id="CHEBI:65315"/>
        <dbReference type="ChEBI" id="CHEBI:74502"/>
        <dbReference type="EC" id="2.1.1.193"/>
    </reaction>
</comment>
<evidence type="ECO:0000259" key="13">
    <source>
        <dbReference type="Pfam" id="PF04452"/>
    </source>
</evidence>
<dbReference type="InterPro" id="IPR015947">
    <property type="entry name" value="PUA-like_sf"/>
</dbReference>
<dbReference type="AlphaFoldDB" id="A0A9D1SKE8"/>
<keyword evidence="5 12" id="KW-0963">Cytoplasm</keyword>
<dbReference type="NCBIfam" id="NF008692">
    <property type="entry name" value="PRK11713.1-5"/>
    <property type="match status" value="1"/>
</dbReference>
<evidence type="ECO:0000256" key="11">
    <source>
        <dbReference type="ARBA" id="ARBA00047944"/>
    </source>
</evidence>
<dbReference type="EC" id="2.1.1.193" evidence="3 12"/>
<dbReference type="SUPFAM" id="SSF75217">
    <property type="entry name" value="alpha/beta knot"/>
    <property type="match status" value="1"/>
</dbReference>
<evidence type="ECO:0000313" key="15">
    <source>
        <dbReference type="EMBL" id="HIU63471.1"/>
    </source>
</evidence>
<comment type="function">
    <text evidence="10 12">Specifically methylates the N3 position of the uracil ring of uridine 1498 (m3U1498) in 16S rRNA. Acts on the fully assembled 30S ribosomal subunit.</text>
</comment>
<accession>A0A9D1SKE8</accession>
<feature type="domain" description="Ribosomal RNA small subunit methyltransferase E methyltransferase" evidence="13">
    <location>
        <begin position="71"/>
        <end position="234"/>
    </location>
</feature>
<evidence type="ECO:0000256" key="6">
    <source>
        <dbReference type="ARBA" id="ARBA00022552"/>
    </source>
</evidence>
<sequence length="245" mass="27165">MHRFFLKETFAKEMTITGLDAHHIIKVLRMPVGEKIQIVSSDQVSAIMEISALTVDAAFVRFVDYIEDSHEPQVEIILAQGLPKGEKMDYIVQKATELGVTAIIPLRMERSIVKLVAEKAEKKRERWQKIVAEAAKQSKRDIIPQVMPVTSLKQLFASYNENIIMAYEAEQTVSLKSVLSSLKPIRQIILIIGPEGGIAKEEITLAQNSGVKFVSLGKRILRTETAGVAAIAAILYETGDLGGHK</sequence>
<protein>
    <recommendedName>
        <fullName evidence="4 12">Ribosomal RNA small subunit methyltransferase E</fullName>
        <ecNumber evidence="3 12">2.1.1.193</ecNumber>
    </recommendedName>
</protein>
<comment type="caution">
    <text evidence="15">The sequence shown here is derived from an EMBL/GenBank/DDBJ whole genome shotgun (WGS) entry which is preliminary data.</text>
</comment>
<dbReference type="Gene3D" id="3.40.1280.10">
    <property type="match status" value="1"/>
</dbReference>
<dbReference type="InterPro" id="IPR046887">
    <property type="entry name" value="RsmE_PUA-like"/>
</dbReference>
<dbReference type="PIRSF" id="PIRSF015601">
    <property type="entry name" value="MTase_slr0722"/>
    <property type="match status" value="1"/>
</dbReference>
<dbReference type="InterPro" id="IPR006700">
    <property type="entry name" value="RsmE"/>
</dbReference>
<evidence type="ECO:0000256" key="10">
    <source>
        <dbReference type="ARBA" id="ARBA00025699"/>
    </source>
</evidence>
<dbReference type="InterPro" id="IPR029028">
    <property type="entry name" value="Alpha/beta_knot_MTases"/>
</dbReference>
<dbReference type="GO" id="GO:0005737">
    <property type="term" value="C:cytoplasm"/>
    <property type="evidence" value="ECO:0007669"/>
    <property type="project" value="UniProtKB-SubCell"/>
</dbReference>
<keyword evidence="6 12" id="KW-0698">rRNA processing</keyword>
<proteinExistence type="inferred from homology"/>
<organism evidence="15 16">
    <name type="scientific">Candidatus Avacidaminococcus intestinavium</name>
    <dbReference type="NCBI Taxonomy" id="2840684"/>
    <lineage>
        <taxon>Bacteria</taxon>
        <taxon>Bacillati</taxon>
        <taxon>Bacillota</taxon>
        <taxon>Negativicutes</taxon>
        <taxon>Acidaminococcales</taxon>
        <taxon>Acidaminococcaceae</taxon>
        <taxon>Acidaminococcaceae incertae sedis</taxon>
        <taxon>Candidatus Avacidaminococcus</taxon>
    </lineage>
</organism>
<evidence type="ECO:0000256" key="2">
    <source>
        <dbReference type="ARBA" id="ARBA00005528"/>
    </source>
</evidence>
<dbReference type="PANTHER" id="PTHR30027:SF3">
    <property type="entry name" value="16S RRNA (URACIL(1498)-N(3))-METHYLTRANSFERASE"/>
    <property type="match status" value="1"/>
</dbReference>
<dbReference type="InterPro" id="IPR029026">
    <property type="entry name" value="tRNA_m1G_MTases_N"/>
</dbReference>
<dbReference type="InterPro" id="IPR046886">
    <property type="entry name" value="RsmE_MTase_dom"/>
</dbReference>
<evidence type="ECO:0000256" key="8">
    <source>
        <dbReference type="ARBA" id="ARBA00022679"/>
    </source>
</evidence>
<dbReference type="GO" id="GO:0070475">
    <property type="term" value="P:rRNA base methylation"/>
    <property type="evidence" value="ECO:0007669"/>
    <property type="project" value="TreeGrafter"/>
</dbReference>
<dbReference type="Proteomes" id="UP000824099">
    <property type="component" value="Unassembled WGS sequence"/>
</dbReference>
<evidence type="ECO:0000256" key="7">
    <source>
        <dbReference type="ARBA" id="ARBA00022603"/>
    </source>
</evidence>
<evidence type="ECO:0000256" key="12">
    <source>
        <dbReference type="PIRNR" id="PIRNR015601"/>
    </source>
</evidence>
<evidence type="ECO:0000256" key="9">
    <source>
        <dbReference type="ARBA" id="ARBA00022691"/>
    </source>
</evidence>
<gene>
    <name evidence="15" type="ORF">IAB06_00305</name>
</gene>
<keyword evidence="7 12" id="KW-0489">Methyltransferase</keyword>
<name>A0A9D1SKE8_9FIRM</name>
<dbReference type="NCBIfam" id="TIGR00046">
    <property type="entry name" value="RsmE family RNA methyltransferase"/>
    <property type="match status" value="1"/>
</dbReference>
<keyword evidence="8 12" id="KW-0808">Transferase</keyword>
<comment type="similarity">
    <text evidence="2 12">Belongs to the RNA methyltransferase RsmE family.</text>
</comment>
<reference evidence="15" key="2">
    <citation type="journal article" date="2021" name="PeerJ">
        <title>Extensive microbial diversity within the chicken gut microbiome revealed by metagenomics and culture.</title>
        <authorList>
            <person name="Gilroy R."/>
            <person name="Ravi A."/>
            <person name="Getino M."/>
            <person name="Pursley I."/>
            <person name="Horton D.L."/>
            <person name="Alikhan N.F."/>
            <person name="Baker D."/>
            <person name="Gharbi K."/>
            <person name="Hall N."/>
            <person name="Watson M."/>
            <person name="Adriaenssens E.M."/>
            <person name="Foster-Nyarko E."/>
            <person name="Jarju S."/>
            <person name="Secka A."/>
            <person name="Antonio M."/>
            <person name="Oren A."/>
            <person name="Chaudhuri R.R."/>
            <person name="La Ragione R."/>
            <person name="Hildebrand F."/>
            <person name="Pallen M.J."/>
        </authorList>
    </citation>
    <scope>NUCLEOTIDE SEQUENCE</scope>
    <source>
        <strain evidence="15">CHK160-1198</strain>
    </source>
</reference>
<evidence type="ECO:0000259" key="14">
    <source>
        <dbReference type="Pfam" id="PF20260"/>
    </source>
</evidence>
<evidence type="ECO:0000313" key="16">
    <source>
        <dbReference type="Proteomes" id="UP000824099"/>
    </source>
</evidence>
<evidence type="ECO:0000256" key="5">
    <source>
        <dbReference type="ARBA" id="ARBA00022490"/>
    </source>
</evidence>
<evidence type="ECO:0000256" key="1">
    <source>
        <dbReference type="ARBA" id="ARBA00004496"/>
    </source>
</evidence>
<evidence type="ECO:0000256" key="3">
    <source>
        <dbReference type="ARBA" id="ARBA00012328"/>
    </source>
</evidence>
<dbReference type="Pfam" id="PF04452">
    <property type="entry name" value="Methyltrans_RNA"/>
    <property type="match status" value="1"/>
</dbReference>
<dbReference type="SUPFAM" id="SSF88697">
    <property type="entry name" value="PUA domain-like"/>
    <property type="match status" value="1"/>
</dbReference>
<comment type="subcellular location">
    <subcellularLocation>
        <location evidence="1 12">Cytoplasm</location>
    </subcellularLocation>
</comment>
<dbReference type="Pfam" id="PF20260">
    <property type="entry name" value="PUA_4"/>
    <property type="match status" value="1"/>
</dbReference>
<reference evidence="15" key="1">
    <citation type="submission" date="2020-10" db="EMBL/GenBank/DDBJ databases">
        <authorList>
            <person name="Gilroy R."/>
        </authorList>
    </citation>
    <scope>NUCLEOTIDE SEQUENCE</scope>
    <source>
        <strain evidence="15">CHK160-1198</strain>
    </source>
</reference>